<reference evidence="3" key="1">
    <citation type="submission" date="2013-01" db="EMBL/GenBank/DDBJ databases">
        <title>Draft Genome Sequence of a Mulberry Tree, Morus notabilis C.K. Schneid.</title>
        <authorList>
            <person name="He N."/>
            <person name="Zhao S."/>
        </authorList>
    </citation>
    <scope>NUCLEOTIDE SEQUENCE</scope>
</reference>
<name>W9RYI4_9ROSA</name>
<dbReference type="OrthoDB" id="784699at2759"/>
<dbReference type="PANTHER" id="PTHR34356">
    <property type="entry name" value="ANTIGENIC HEAT-STABLE PROTEIN"/>
    <property type="match status" value="1"/>
</dbReference>
<feature type="compositionally biased region" description="Polar residues" evidence="1">
    <location>
        <begin position="167"/>
        <end position="177"/>
    </location>
</feature>
<dbReference type="eggNOG" id="ENOG502RYXY">
    <property type="taxonomic scope" value="Eukaryota"/>
</dbReference>
<dbReference type="PANTHER" id="PTHR34356:SF3">
    <property type="entry name" value="EXPRESSED PROTEIN"/>
    <property type="match status" value="1"/>
</dbReference>
<organism evidence="2 3">
    <name type="scientific">Morus notabilis</name>
    <dbReference type="NCBI Taxonomy" id="981085"/>
    <lineage>
        <taxon>Eukaryota</taxon>
        <taxon>Viridiplantae</taxon>
        <taxon>Streptophyta</taxon>
        <taxon>Embryophyta</taxon>
        <taxon>Tracheophyta</taxon>
        <taxon>Spermatophyta</taxon>
        <taxon>Magnoliopsida</taxon>
        <taxon>eudicotyledons</taxon>
        <taxon>Gunneridae</taxon>
        <taxon>Pentapetalae</taxon>
        <taxon>rosids</taxon>
        <taxon>fabids</taxon>
        <taxon>Rosales</taxon>
        <taxon>Moraceae</taxon>
        <taxon>Moreae</taxon>
        <taxon>Morus</taxon>
    </lineage>
</organism>
<evidence type="ECO:0000313" key="3">
    <source>
        <dbReference type="Proteomes" id="UP000030645"/>
    </source>
</evidence>
<dbReference type="AlphaFoldDB" id="W9RYI4"/>
<gene>
    <name evidence="2" type="ORF">L484_023156</name>
</gene>
<evidence type="ECO:0000256" key="1">
    <source>
        <dbReference type="SAM" id="MobiDB-lite"/>
    </source>
</evidence>
<evidence type="ECO:0000313" key="2">
    <source>
        <dbReference type="EMBL" id="EXC17802.1"/>
    </source>
</evidence>
<dbReference type="Proteomes" id="UP000030645">
    <property type="component" value="Unassembled WGS sequence"/>
</dbReference>
<dbReference type="STRING" id="981085.W9RYI4"/>
<protein>
    <submittedName>
        <fullName evidence="2">Uncharacterized protein</fullName>
    </submittedName>
</protein>
<proteinExistence type="predicted"/>
<feature type="region of interest" description="Disordered" evidence="1">
    <location>
        <begin position="145"/>
        <end position="226"/>
    </location>
</feature>
<accession>W9RYI4</accession>
<dbReference type="EMBL" id="KE345823">
    <property type="protein sequence ID" value="EXC17802.1"/>
    <property type="molecule type" value="Genomic_DNA"/>
</dbReference>
<sequence length="226" mass="25130">MELTHNNNPITKDEVVAKLKDDGDFDKLRLKIIRKLKDDEQLRENLSSIVRQSAALDRLGAENLKPRQLSDAIYQEVGDKLMGQISDGLWGIIRSSDGMSSEISETVQSVYNRLMDAKGFSNQGPVQKEDGEKHSALALGNEVDHMMSDSNEPNEPPGFSLAYNHPKNGNENSQPSFRQEKISVEEQQEGPLTLLQVRQELNSVDTEHKQAGDCSDEDPDVPPGFG</sequence>
<dbReference type="KEGG" id="mnt:21405929"/>
<keyword evidence="3" id="KW-1185">Reference proteome</keyword>